<evidence type="ECO:0000313" key="6">
    <source>
        <dbReference type="EMBL" id="CAD6545052.1"/>
    </source>
</evidence>
<reference evidence="6 7" key="1">
    <citation type="submission" date="2020-10" db="EMBL/GenBank/DDBJ databases">
        <authorList>
            <person name="Peeters C."/>
        </authorList>
    </citation>
    <scope>NUCLEOTIDE SEQUENCE [LARGE SCALE GENOMIC DNA]</scope>
    <source>
        <strain evidence="6 7">LMG 27952</strain>
    </source>
</reference>
<keyword evidence="3" id="KW-0238">DNA-binding</keyword>
<feature type="domain" description="HTH lysR-type" evidence="5">
    <location>
        <begin position="8"/>
        <end position="65"/>
    </location>
</feature>
<dbReference type="PANTHER" id="PTHR30537:SF5">
    <property type="entry name" value="HTH-TYPE TRANSCRIPTIONAL ACTIVATOR TTDR-RELATED"/>
    <property type="match status" value="1"/>
</dbReference>
<dbReference type="SUPFAM" id="SSF53850">
    <property type="entry name" value="Periplasmic binding protein-like II"/>
    <property type="match status" value="1"/>
</dbReference>
<dbReference type="Pfam" id="PF03466">
    <property type="entry name" value="LysR_substrate"/>
    <property type="match status" value="1"/>
</dbReference>
<keyword evidence="7" id="KW-1185">Reference proteome</keyword>
<dbReference type="CDD" id="cd08422">
    <property type="entry name" value="PBP2_CrgA_like"/>
    <property type="match status" value="1"/>
</dbReference>
<organism evidence="6 7">
    <name type="scientific">Paraburkholderia hiiakae</name>
    <dbReference type="NCBI Taxonomy" id="1081782"/>
    <lineage>
        <taxon>Bacteria</taxon>
        <taxon>Pseudomonadati</taxon>
        <taxon>Pseudomonadota</taxon>
        <taxon>Betaproteobacteria</taxon>
        <taxon>Burkholderiales</taxon>
        <taxon>Burkholderiaceae</taxon>
        <taxon>Paraburkholderia</taxon>
    </lineage>
</organism>
<evidence type="ECO:0000256" key="3">
    <source>
        <dbReference type="ARBA" id="ARBA00023125"/>
    </source>
</evidence>
<dbReference type="InterPro" id="IPR058163">
    <property type="entry name" value="LysR-type_TF_proteobact-type"/>
</dbReference>
<dbReference type="Proteomes" id="UP000656319">
    <property type="component" value="Unassembled WGS sequence"/>
</dbReference>
<sequence>MTPSDLLPLLPDLATFARVVDAGNFSVAARQLGSTPSTVSRQMQRLERALGTRLLERSTRSLRLTESGAEVYRHCTEMVEAAASAAQAASRLTGRPHGRVSISAPISFAQSVIHPLISGFLRAYEDVAVQLIFTDRDVDPVREGVDIVVRPTPTPPPGLAARRLGTLQWMPCASPAYLRARGTPKHPKDLARHDCLYLGETPDDNRWTFRRGAQTQTVEVKGRYIANDVGARRDAALADRGIASLPEFAAADALRGGLLVRVLPEWLLAPRAYSGPVWMLYPPNRFLPPKVRVLIDWLAQHMPE</sequence>
<dbReference type="InterPro" id="IPR005119">
    <property type="entry name" value="LysR_subst-bd"/>
</dbReference>
<evidence type="ECO:0000313" key="7">
    <source>
        <dbReference type="Proteomes" id="UP000656319"/>
    </source>
</evidence>
<comment type="caution">
    <text evidence="6">The sequence shown here is derived from an EMBL/GenBank/DDBJ whole genome shotgun (WGS) entry which is preliminary data.</text>
</comment>
<dbReference type="Pfam" id="PF00126">
    <property type="entry name" value="HTH_1"/>
    <property type="match status" value="1"/>
</dbReference>
<dbReference type="InterPro" id="IPR036390">
    <property type="entry name" value="WH_DNA-bd_sf"/>
</dbReference>
<dbReference type="SUPFAM" id="SSF46785">
    <property type="entry name" value="Winged helix' DNA-binding domain"/>
    <property type="match status" value="1"/>
</dbReference>
<dbReference type="Gene3D" id="1.10.10.10">
    <property type="entry name" value="Winged helix-like DNA-binding domain superfamily/Winged helix DNA-binding domain"/>
    <property type="match status" value="1"/>
</dbReference>
<proteinExistence type="inferred from homology"/>
<evidence type="ECO:0000256" key="1">
    <source>
        <dbReference type="ARBA" id="ARBA00009437"/>
    </source>
</evidence>
<dbReference type="Gene3D" id="3.40.190.290">
    <property type="match status" value="1"/>
</dbReference>
<gene>
    <name evidence="6" type="primary">dmlR_27</name>
    <name evidence="6" type="ORF">LMG27952_04242</name>
</gene>
<name>A0ABM8NVA1_9BURK</name>
<accession>A0ABM8NVA1</accession>
<evidence type="ECO:0000259" key="5">
    <source>
        <dbReference type="PROSITE" id="PS50931"/>
    </source>
</evidence>
<dbReference type="PANTHER" id="PTHR30537">
    <property type="entry name" value="HTH-TYPE TRANSCRIPTIONAL REGULATOR"/>
    <property type="match status" value="1"/>
</dbReference>
<evidence type="ECO:0000256" key="2">
    <source>
        <dbReference type="ARBA" id="ARBA00023015"/>
    </source>
</evidence>
<keyword evidence="2" id="KW-0805">Transcription regulation</keyword>
<protein>
    <submittedName>
        <fullName evidence="6">HTH-type transcriptional regulator DmlR</fullName>
    </submittedName>
</protein>
<keyword evidence="4" id="KW-0804">Transcription</keyword>
<comment type="similarity">
    <text evidence="1">Belongs to the LysR transcriptional regulatory family.</text>
</comment>
<dbReference type="InterPro" id="IPR036388">
    <property type="entry name" value="WH-like_DNA-bd_sf"/>
</dbReference>
<evidence type="ECO:0000256" key="4">
    <source>
        <dbReference type="ARBA" id="ARBA00023163"/>
    </source>
</evidence>
<dbReference type="PROSITE" id="PS50931">
    <property type="entry name" value="HTH_LYSR"/>
    <property type="match status" value="1"/>
</dbReference>
<dbReference type="EMBL" id="CAJHCQ010000011">
    <property type="protein sequence ID" value="CAD6545052.1"/>
    <property type="molecule type" value="Genomic_DNA"/>
</dbReference>
<dbReference type="RefSeq" id="WP_201697866.1">
    <property type="nucleotide sequence ID" value="NZ_CAJHCQ010000011.1"/>
</dbReference>
<dbReference type="InterPro" id="IPR000847">
    <property type="entry name" value="LysR_HTH_N"/>
</dbReference>